<feature type="domain" description="HTH lacI-type" evidence="4">
    <location>
        <begin position="4"/>
        <end position="61"/>
    </location>
</feature>
<dbReference type="EMBL" id="MVDD01000002">
    <property type="protein sequence ID" value="PKQ65015.1"/>
    <property type="molecule type" value="Genomic_DNA"/>
</dbReference>
<evidence type="ECO:0000313" key="5">
    <source>
        <dbReference type="EMBL" id="PKQ65015.1"/>
    </source>
</evidence>
<evidence type="ECO:0000313" key="6">
    <source>
        <dbReference type="Proteomes" id="UP000233535"/>
    </source>
</evidence>
<comment type="caution">
    <text evidence="5">The sequence shown here is derived from an EMBL/GenBank/DDBJ whole genome shotgun (WGS) entry which is preliminary data.</text>
</comment>
<dbReference type="SUPFAM" id="SSF47413">
    <property type="entry name" value="lambda repressor-like DNA-binding domains"/>
    <property type="match status" value="1"/>
</dbReference>
<dbReference type="InterPro" id="IPR046335">
    <property type="entry name" value="LacI/GalR-like_sensor"/>
</dbReference>
<evidence type="ECO:0000256" key="1">
    <source>
        <dbReference type="ARBA" id="ARBA00023015"/>
    </source>
</evidence>
<keyword evidence="1" id="KW-0805">Transcription regulation</keyword>
<evidence type="ECO:0000259" key="4">
    <source>
        <dbReference type="PROSITE" id="PS50932"/>
    </source>
</evidence>
<dbReference type="Pfam" id="PF13377">
    <property type="entry name" value="Peripla_BP_3"/>
    <property type="match status" value="1"/>
</dbReference>
<keyword evidence="2" id="KW-0238">DNA-binding</keyword>
<dbReference type="GO" id="GO:0000976">
    <property type="term" value="F:transcription cis-regulatory region binding"/>
    <property type="evidence" value="ECO:0007669"/>
    <property type="project" value="TreeGrafter"/>
</dbReference>
<dbReference type="InterPro" id="IPR000843">
    <property type="entry name" value="HTH_LacI"/>
</dbReference>
<dbReference type="SUPFAM" id="SSF53822">
    <property type="entry name" value="Periplasmic binding protein-like I"/>
    <property type="match status" value="1"/>
</dbReference>
<organism evidence="5 6">
    <name type="scientific">Labilibaculum filiforme</name>
    <dbReference type="NCBI Taxonomy" id="1940526"/>
    <lineage>
        <taxon>Bacteria</taxon>
        <taxon>Pseudomonadati</taxon>
        <taxon>Bacteroidota</taxon>
        <taxon>Bacteroidia</taxon>
        <taxon>Marinilabiliales</taxon>
        <taxon>Marinifilaceae</taxon>
        <taxon>Labilibaculum</taxon>
    </lineage>
</organism>
<reference evidence="5 6" key="1">
    <citation type="journal article" date="2017" name="Front. Microbiol.">
        <title>Labilibaculum manganireducens gen. nov., sp. nov. and Labilibaculum filiforme sp. nov., Novel Bacteroidetes Isolated from Subsurface Sediments of the Baltic Sea.</title>
        <authorList>
            <person name="Vandieken V."/>
            <person name="Marshall I.P."/>
            <person name="Niemann H."/>
            <person name="Engelen B."/>
            <person name="Cypionka H."/>
        </authorList>
    </citation>
    <scope>NUCLEOTIDE SEQUENCE [LARGE SCALE GENOMIC DNA]</scope>
    <source>
        <strain evidence="5 6">59.16B</strain>
    </source>
</reference>
<dbReference type="SMART" id="SM00354">
    <property type="entry name" value="HTH_LACI"/>
    <property type="match status" value="1"/>
</dbReference>
<dbReference type="Pfam" id="PF00356">
    <property type="entry name" value="LacI"/>
    <property type="match status" value="1"/>
</dbReference>
<evidence type="ECO:0000256" key="3">
    <source>
        <dbReference type="ARBA" id="ARBA00023163"/>
    </source>
</evidence>
<sequence>MKKVSIKDIAQHLNVSVSAVSLTLNGKGDEKRISKTTQKRIVEYAQEQNYRPNSFAKGLQKGKSEIIGLVVPNISDVFFSRIARRIEKQAEQAGYDVIFSSTGENIEKESKKIQSMLDRQVDGLIIASCQKNTSDILKLKQNNFPFVLIDRLYPEIETNYVGFDNVGGVSSAVNQLIQAGRKRIGFVTLSMNLGTIRERLDSYLQTMKEHALPVENGFVHEMDYNNDEADMQNVIREMLKKPCNIEAIVFATHFLASEGLRQLKELNIRVPDDVAIVSYGEQKDFDLFEPAITAVNLPINEMGDKAVDILLRNMKETNFSYEQLRLKTELVVRKSCGAK</sequence>
<dbReference type="GO" id="GO:0003700">
    <property type="term" value="F:DNA-binding transcription factor activity"/>
    <property type="evidence" value="ECO:0007669"/>
    <property type="project" value="TreeGrafter"/>
</dbReference>
<keyword evidence="6" id="KW-1185">Reference proteome</keyword>
<dbReference type="Proteomes" id="UP000233535">
    <property type="component" value="Unassembled WGS sequence"/>
</dbReference>
<keyword evidence="3" id="KW-0804">Transcription</keyword>
<dbReference type="CDD" id="cd01392">
    <property type="entry name" value="HTH_LacI"/>
    <property type="match status" value="1"/>
</dbReference>
<evidence type="ECO:0000256" key="2">
    <source>
        <dbReference type="ARBA" id="ARBA00023125"/>
    </source>
</evidence>
<proteinExistence type="predicted"/>
<accession>A0A2N3I3Y3</accession>
<dbReference type="PANTHER" id="PTHR30146">
    <property type="entry name" value="LACI-RELATED TRANSCRIPTIONAL REPRESSOR"/>
    <property type="match status" value="1"/>
</dbReference>
<protein>
    <recommendedName>
        <fullName evidence="4">HTH lacI-type domain-containing protein</fullName>
    </recommendedName>
</protein>
<dbReference type="RefSeq" id="WP_101260120.1">
    <property type="nucleotide sequence ID" value="NZ_MVDD01000002.1"/>
</dbReference>
<dbReference type="AlphaFoldDB" id="A0A2N3I3Y3"/>
<dbReference type="OrthoDB" id="9803256at2"/>
<dbReference type="InterPro" id="IPR010982">
    <property type="entry name" value="Lambda_DNA-bd_dom_sf"/>
</dbReference>
<dbReference type="PANTHER" id="PTHR30146:SF109">
    <property type="entry name" value="HTH-TYPE TRANSCRIPTIONAL REGULATOR GALS"/>
    <property type="match status" value="1"/>
</dbReference>
<gene>
    <name evidence="5" type="ORF">BZG02_04035</name>
</gene>
<dbReference type="PROSITE" id="PS50932">
    <property type="entry name" value="HTH_LACI_2"/>
    <property type="match status" value="1"/>
</dbReference>
<name>A0A2N3I3Y3_9BACT</name>
<dbReference type="InterPro" id="IPR028082">
    <property type="entry name" value="Peripla_BP_I"/>
</dbReference>
<dbReference type="Gene3D" id="3.40.50.2300">
    <property type="match status" value="2"/>
</dbReference>
<dbReference type="Gene3D" id="1.10.260.40">
    <property type="entry name" value="lambda repressor-like DNA-binding domains"/>
    <property type="match status" value="1"/>
</dbReference>